<dbReference type="SUPFAM" id="SSF54427">
    <property type="entry name" value="NTF2-like"/>
    <property type="match status" value="1"/>
</dbReference>
<dbReference type="STRING" id="1304275.C41B8_15215"/>
<gene>
    <name evidence="2" type="ORF">C41B8_15215</name>
</gene>
<dbReference type="EMBL" id="APNK01000031">
    <property type="protein sequence ID" value="KEZ76375.1"/>
    <property type="molecule type" value="Genomic_DNA"/>
</dbReference>
<dbReference type="InterPro" id="IPR032710">
    <property type="entry name" value="NTF2-like_dom_sf"/>
</dbReference>
<sequence length="118" mass="13552">MTARKVIENYWRIECTRNVDDIMECYADDAEMVVPGMGRLSGKNEIRRFYQDSVDRFPKLSVDIVGAVEDGDQGAFEWQSLFHDHKDRPFPLEGVNVVRVGNDKLQSVHVYFDPAELG</sequence>
<dbReference type="InterPro" id="IPR037401">
    <property type="entry name" value="SnoaL-like"/>
</dbReference>
<dbReference type="RefSeq" id="WP_037340125.1">
    <property type="nucleotide sequence ID" value="NZ_APNK01000031.1"/>
</dbReference>
<name>A0A084II41_SALHC</name>
<comment type="caution">
    <text evidence="2">The sequence shown here is derived from an EMBL/GenBank/DDBJ whole genome shotgun (WGS) entry which is preliminary data.</text>
</comment>
<evidence type="ECO:0000313" key="2">
    <source>
        <dbReference type="EMBL" id="KEZ76375.1"/>
    </source>
</evidence>
<dbReference type="AlphaFoldDB" id="A0A084II41"/>
<reference evidence="2 3" key="1">
    <citation type="submission" date="2013-03" db="EMBL/GenBank/DDBJ databases">
        <title>Salinisphaera hydrothermalis C41B8 Genome Sequencing.</title>
        <authorList>
            <person name="Li C."/>
            <person name="Lai Q."/>
            <person name="Shao Z."/>
        </authorList>
    </citation>
    <scope>NUCLEOTIDE SEQUENCE [LARGE SCALE GENOMIC DNA]</scope>
    <source>
        <strain evidence="2 3">C41B8</strain>
    </source>
</reference>
<organism evidence="2 3">
    <name type="scientific">Salinisphaera hydrothermalis (strain C41B8)</name>
    <dbReference type="NCBI Taxonomy" id="1304275"/>
    <lineage>
        <taxon>Bacteria</taxon>
        <taxon>Pseudomonadati</taxon>
        <taxon>Pseudomonadota</taxon>
        <taxon>Gammaproteobacteria</taxon>
        <taxon>Salinisphaerales</taxon>
        <taxon>Salinisphaeraceae</taxon>
        <taxon>Salinisphaera</taxon>
    </lineage>
</organism>
<keyword evidence="3" id="KW-1185">Reference proteome</keyword>
<dbReference type="Proteomes" id="UP000028302">
    <property type="component" value="Unassembled WGS sequence"/>
</dbReference>
<feature type="domain" description="SnoaL-like" evidence="1">
    <location>
        <begin position="10"/>
        <end position="105"/>
    </location>
</feature>
<evidence type="ECO:0000259" key="1">
    <source>
        <dbReference type="Pfam" id="PF12680"/>
    </source>
</evidence>
<dbReference type="OrthoDB" id="1633822at2"/>
<proteinExistence type="predicted"/>
<protein>
    <recommendedName>
        <fullName evidence="1">SnoaL-like domain-containing protein</fullName>
    </recommendedName>
</protein>
<dbReference type="eggNOG" id="ENOG502ZU0K">
    <property type="taxonomic scope" value="Bacteria"/>
</dbReference>
<accession>A0A084II41</accession>
<evidence type="ECO:0000313" key="3">
    <source>
        <dbReference type="Proteomes" id="UP000028302"/>
    </source>
</evidence>
<dbReference type="Pfam" id="PF12680">
    <property type="entry name" value="SnoaL_2"/>
    <property type="match status" value="1"/>
</dbReference>
<dbReference type="Gene3D" id="3.10.450.50">
    <property type="match status" value="1"/>
</dbReference>